<dbReference type="EMBL" id="ACZM01000003">
    <property type="protein sequence ID" value="EHG22327.1"/>
    <property type="molecule type" value="Genomic_DNA"/>
</dbReference>
<dbReference type="AlphaFoldDB" id="G5GM82"/>
<feature type="domain" description="HTH cro/C1-type" evidence="1">
    <location>
        <begin position="1"/>
        <end position="16"/>
    </location>
</feature>
<dbReference type="Gene3D" id="1.10.260.40">
    <property type="entry name" value="lambda repressor-like DNA-binding domains"/>
    <property type="match status" value="1"/>
</dbReference>
<keyword evidence="3" id="KW-1185">Reference proteome</keyword>
<protein>
    <recommendedName>
        <fullName evidence="1">HTH cro/C1-type domain-containing protein</fullName>
    </recommendedName>
</protein>
<evidence type="ECO:0000313" key="3">
    <source>
        <dbReference type="Proteomes" id="UP000004129"/>
    </source>
</evidence>
<gene>
    <name evidence="2" type="ORF">HMPREF9334_00363</name>
</gene>
<dbReference type="HOGENOM" id="CLU_2668983_0_0_9"/>
<comment type="caution">
    <text evidence="2">The sequence shown here is derived from an EMBL/GenBank/DDBJ whole genome shotgun (WGS) entry which is preliminary data.</text>
</comment>
<dbReference type="InterPro" id="IPR001387">
    <property type="entry name" value="Cro/C1-type_HTH"/>
</dbReference>
<reference evidence="2 3" key="1">
    <citation type="submission" date="2011-08" db="EMBL/GenBank/DDBJ databases">
        <title>The Genome Sequence of Selenomonas infelix ATCC 43532.</title>
        <authorList>
            <consortium name="The Broad Institute Genome Sequencing Platform"/>
            <person name="Earl A."/>
            <person name="Ward D."/>
            <person name="Feldgarden M."/>
            <person name="Gevers D."/>
            <person name="Izard J."/>
            <person name="Blanton J.M."/>
            <person name="Baranova O.V."/>
            <person name="Dewhirst F.E."/>
            <person name="Young S.K."/>
            <person name="Zeng Q."/>
            <person name="Gargeya S."/>
            <person name="Fitzgerald M."/>
            <person name="Haas B."/>
            <person name="Abouelleil A."/>
            <person name="Alvarado L."/>
            <person name="Arachchi H.M."/>
            <person name="Berlin A."/>
            <person name="Brown A."/>
            <person name="Chapman S.B."/>
            <person name="Chen Z."/>
            <person name="Dunbar C."/>
            <person name="Freedman E."/>
            <person name="Gearin G."/>
            <person name="Gellesch M."/>
            <person name="Goldberg J."/>
            <person name="Griggs A."/>
            <person name="Gujja S."/>
            <person name="Heiman D."/>
            <person name="Howarth C."/>
            <person name="Larson L."/>
            <person name="Lui A."/>
            <person name="MacDonald P.J.P."/>
            <person name="Montmayeur A."/>
            <person name="Murphy C."/>
            <person name="Neiman D."/>
            <person name="Pearson M."/>
            <person name="Priest M."/>
            <person name="Roberts A."/>
            <person name="Saif S."/>
            <person name="Shea T."/>
            <person name="Shenoy N."/>
            <person name="Sisk P."/>
            <person name="Stolte C."/>
            <person name="Sykes S."/>
            <person name="Wortman J."/>
            <person name="Nusbaum C."/>
            <person name="Birren B."/>
        </authorList>
    </citation>
    <scope>NUCLEOTIDE SEQUENCE [LARGE SCALE GENOMIC DNA]</scope>
    <source>
        <strain evidence="2 3">ATCC 43532</strain>
    </source>
</reference>
<sequence>MLIRIADFFNVSLDYLLGRTNDPSPITQEKTSSHQEEVLRDIEDITPEMANEIRQYINYLKHKKKTAVEAVAKKK</sequence>
<dbReference type="GO" id="GO:0003677">
    <property type="term" value="F:DNA binding"/>
    <property type="evidence" value="ECO:0007669"/>
    <property type="project" value="InterPro"/>
</dbReference>
<name>G5GM82_9FIRM</name>
<evidence type="ECO:0000259" key="1">
    <source>
        <dbReference type="PROSITE" id="PS50943"/>
    </source>
</evidence>
<evidence type="ECO:0000313" key="2">
    <source>
        <dbReference type="EMBL" id="EHG22327.1"/>
    </source>
</evidence>
<proteinExistence type="predicted"/>
<dbReference type="eggNOG" id="COG1396">
    <property type="taxonomic scope" value="Bacteria"/>
</dbReference>
<dbReference type="PATRIC" id="fig|679201.3.peg.368"/>
<organism evidence="2 3">
    <name type="scientific">Selenomonas infelix ATCC 43532</name>
    <dbReference type="NCBI Taxonomy" id="679201"/>
    <lineage>
        <taxon>Bacteria</taxon>
        <taxon>Bacillati</taxon>
        <taxon>Bacillota</taxon>
        <taxon>Negativicutes</taxon>
        <taxon>Selenomonadales</taxon>
        <taxon>Selenomonadaceae</taxon>
        <taxon>Selenomonas</taxon>
    </lineage>
</organism>
<dbReference type="PROSITE" id="PS50943">
    <property type="entry name" value="HTH_CROC1"/>
    <property type="match status" value="1"/>
</dbReference>
<accession>G5GM82</accession>
<dbReference type="Proteomes" id="UP000004129">
    <property type="component" value="Unassembled WGS sequence"/>
</dbReference>
<dbReference type="InterPro" id="IPR010982">
    <property type="entry name" value="Lambda_DNA-bd_dom_sf"/>
</dbReference>
<dbReference type="STRING" id="679201.HMPREF9334_00363"/>